<dbReference type="AlphaFoldDB" id="A0A853CDG1"/>
<evidence type="ECO:0000313" key="2">
    <source>
        <dbReference type="Proteomes" id="UP000541969"/>
    </source>
</evidence>
<sequence>MEENTREIRVADDAAAVRTDESREQETSVVLTARLLANPRRIRVN</sequence>
<evidence type="ECO:0000313" key="1">
    <source>
        <dbReference type="EMBL" id="NYJ05129.1"/>
    </source>
</evidence>
<protein>
    <submittedName>
        <fullName evidence="1">Uncharacterized protein</fullName>
    </submittedName>
</protein>
<reference evidence="1 2" key="1">
    <citation type="submission" date="2020-07" db="EMBL/GenBank/DDBJ databases">
        <title>Sequencing the genomes of 1000 actinobacteria strains.</title>
        <authorList>
            <person name="Klenk H.-P."/>
        </authorList>
    </citation>
    <scope>NUCLEOTIDE SEQUENCE [LARGE SCALE GENOMIC DNA]</scope>
    <source>
        <strain evidence="1 2">DSM 104001</strain>
    </source>
</reference>
<organism evidence="1 2">
    <name type="scientific">Petropleomorpha daqingensis</name>
    <dbReference type="NCBI Taxonomy" id="2026353"/>
    <lineage>
        <taxon>Bacteria</taxon>
        <taxon>Bacillati</taxon>
        <taxon>Actinomycetota</taxon>
        <taxon>Actinomycetes</taxon>
        <taxon>Geodermatophilales</taxon>
        <taxon>Geodermatophilaceae</taxon>
        <taxon>Petropleomorpha</taxon>
    </lineage>
</organism>
<gene>
    <name evidence="1" type="ORF">GGQ55_001407</name>
</gene>
<dbReference type="Proteomes" id="UP000541969">
    <property type="component" value="Unassembled WGS sequence"/>
</dbReference>
<proteinExistence type="predicted"/>
<keyword evidence="2" id="KW-1185">Reference proteome</keyword>
<accession>A0A853CDG1</accession>
<comment type="caution">
    <text evidence="1">The sequence shown here is derived from an EMBL/GenBank/DDBJ whole genome shotgun (WGS) entry which is preliminary data.</text>
</comment>
<dbReference type="EMBL" id="JACBZT010000001">
    <property type="protein sequence ID" value="NYJ05129.1"/>
    <property type="molecule type" value="Genomic_DNA"/>
</dbReference>
<name>A0A853CDG1_9ACTN</name>
<dbReference type="RefSeq" id="WP_179715753.1">
    <property type="nucleotide sequence ID" value="NZ_JACBZT010000001.1"/>
</dbReference>